<evidence type="ECO:0000256" key="2">
    <source>
        <dbReference type="SAM" id="MobiDB-lite"/>
    </source>
</evidence>
<dbReference type="EMBL" id="SNRW01007872">
    <property type="protein sequence ID" value="KAA6380478.1"/>
    <property type="molecule type" value="Genomic_DNA"/>
</dbReference>
<evidence type="ECO:0000313" key="4">
    <source>
        <dbReference type="Proteomes" id="UP000324800"/>
    </source>
</evidence>
<name>A0A5J4VD59_9EUKA</name>
<dbReference type="AlphaFoldDB" id="A0A5J4VD59"/>
<sequence>KRDNSSGGMMSNEEYQLFIHNNNALVYAANNQIVDGMASDFALKIKPNGLLTIQNLKVINFDFVAQINQLINQVNLLQQSIGTTEQNITDIKNDIDTINQELSRQIHFRGYYLLNTDIQNLPDSAGSDFAFSAESGTVWMYDADWYNSGDIVPDQVSPASDATPLSDGTATAGISTEYSRGDHVHPLNITSTIPISDSASGSVGTTNYYARNDQSHPLNITTSIPPQDNASGSVGTTNYYTRNQHSHPINVETNVSNIPIVNGVGANGTSAFYARHDHVHPQQLTYDGNVTATKFIKTGGLANDILCANGDTTTIDSKLSRTYTGRRIYYVIANCGLNGSSSHFIKILIAMNRIISDFCGGSIEIQFKKYYSAIFEVIYEIFDYGYIETTSTDDIKQFINYDCLGIKTVGEQIISKISKL</sequence>
<feature type="non-terminal residue" evidence="3">
    <location>
        <position position="1"/>
    </location>
</feature>
<gene>
    <name evidence="3" type="ORF">EZS28_023992</name>
</gene>
<evidence type="ECO:0000256" key="1">
    <source>
        <dbReference type="SAM" id="Coils"/>
    </source>
</evidence>
<dbReference type="Gene3D" id="3.30.450.60">
    <property type="match status" value="1"/>
</dbReference>
<feature type="compositionally biased region" description="Polar residues" evidence="2">
    <location>
        <begin position="166"/>
        <end position="177"/>
    </location>
</feature>
<organism evidence="3 4">
    <name type="scientific">Streblomastix strix</name>
    <dbReference type="NCBI Taxonomy" id="222440"/>
    <lineage>
        <taxon>Eukaryota</taxon>
        <taxon>Metamonada</taxon>
        <taxon>Preaxostyla</taxon>
        <taxon>Oxymonadida</taxon>
        <taxon>Streblomastigidae</taxon>
        <taxon>Streblomastix</taxon>
    </lineage>
</organism>
<proteinExistence type="predicted"/>
<feature type="coiled-coil region" evidence="1">
    <location>
        <begin position="67"/>
        <end position="101"/>
    </location>
</feature>
<reference evidence="3 4" key="1">
    <citation type="submission" date="2019-03" db="EMBL/GenBank/DDBJ databases">
        <title>Single cell metagenomics reveals metabolic interactions within the superorganism composed of flagellate Streblomastix strix and complex community of Bacteroidetes bacteria on its surface.</title>
        <authorList>
            <person name="Treitli S.C."/>
            <person name="Kolisko M."/>
            <person name="Husnik F."/>
            <person name="Keeling P."/>
            <person name="Hampl V."/>
        </authorList>
    </citation>
    <scope>NUCLEOTIDE SEQUENCE [LARGE SCALE GENOMIC DNA]</scope>
    <source>
        <strain evidence="3">ST1C</strain>
    </source>
</reference>
<protein>
    <submittedName>
        <fullName evidence="3">Uncharacterized protein</fullName>
    </submittedName>
</protein>
<dbReference type="Proteomes" id="UP000324800">
    <property type="component" value="Unassembled WGS sequence"/>
</dbReference>
<dbReference type="InterPro" id="IPR011012">
    <property type="entry name" value="Longin-like_dom_sf"/>
</dbReference>
<dbReference type="SUPFAM" id="SSF64356">
    <property type="entry name" value="SNARE-like"/>
    <property type="match status" value="1"/>
</dbReference>
<comment type="caution">
    <text evidence="3">The sequence shown here is derived from an EMBL/GenBank/DDBJ whole genome shotgun (WGS) entry which is preliminary data.</text>
</comment>
<accession>A0A5J4VD59</accession>
<evidence type="ECO:0000313" key="3">
    <source>
        <dbReference type="EMBL" id="KAA6380478.1"/>
    </source>
</evidence>
<dbReference type="OrthoDB" id="10259133at2759"/>
<keyword evidence="1" id="KW-0175">Coiled coil</keyword>
<feature type="region of interest" description="Disordered" evidence="2">
    <location>
        <begin position="158"/>
        <end position="177"/>
    </location>
</feature>